<comment type="caution">
    <text evidence="2">The sequence shown here is derived from an EMBL/GenBank/DDBJ whole genome shotgun (WGS) entry which is preliminary data.</text>
</comment>
<dbReference type="EMBL" id="QVNQ01000005">
    <property type="protein sequence ID" value="RFS83829.1"/>
    <property type="molecule type" value="Genomic_DNA"/>
</dbReference>
<dbReference type="Gene3D" id="1.20.120.520">
    <property type="entry name" value="nmb1532 protein domain like"/>
    <property type="match status" value="1"/>
</dbReference>
<dbReference type="AlphaFoldDB" id="A0A372GFH7"/>
<dbReference type="Proteomes" id="UP000262882">
    <property type="component" value="Unassembled WGS sequence"/>
</dbReference>
<name>A0A372GFH7_9ACTN</name>
<dbReference type="InterPro" id="IPR012312">
    <property type="entry name" value="Hemerythrin-like"/>
</dbReference>
<dbReference type="Pfam" id="PF01814">
    <property type="entry name" value="Hemerythrin"/>
    <property type="match status" value="1"/>
</dbReference>
<organism evidence="2 3">
    <name type="scientific">Actinomadura spongiicola</name>
    <dbReference type="NCBI Taxonomy" id="2303421"/>
    <lineage>
        <taxon>Bacteria</taxon>
        <taxon>Bacillati</taxon>
        <taxon>Actinomycetota</taxon>
        <taxon>Actinomycetes</taxon>
        <taxon>Streptosporangiales</taxon>
        <taxon>Thermomonosporaceae</taxon>
        <taxon>Actinomadura</taxon>
    </lineage>
</organism>
<gene>
    <name evidence="2" type="ORF">D0T12_16530</name>
</gene>
<feature type="domain" description="Hemerythrin-like" evidence="1">
    <location>
        <begin position="28"/>
        <end position="150"/>
    </location>
</feature>
<protein>
    <submittedName>
        <fullName evidence="2">Hemerythrin domain-containing protein</fullName>
    </submittedName>
</protein>
<keyword evidence="3" id="KW-1185">Reference proteome</keyword>
<reference evidence="2 3" key="1">
    <citation type="submission" date="2018-08" db="EMBL/GenBank/DDBJ databases">
        <title>Actinomadura spongicola sp. nov., isolated from marine sponge Leucetta chagosensis.</title>
        <authorList>
            <person name="Li L."/>
            <person name="Lin H.W."/>
        </authorList>
    </citation>
    <scope>NUCLEOTIDE SEQUENCE [LARGE SCALE GENOMIC DNA]</scope>
    <source>
        <strain evidence="2 3">LHW52907</strain>
    </source>
</reference>
<evidence type="ECO:0000259" key="1">
    <source>
        <dbReference type="Pfam" id="PF01814"/>
    </source>
</evidence>
<proteinExistence type="predicted"/>
<sequence length="221" mass="24666">MSHHGLWEAHTGMGAFVIRPRDRAYDTILRGAHDAFCRDLDRLAAAAAAGKGRAAHVREGWENFKDLFGLHQELTGRVLGPRVERAVGDRRAERGVLAVLRADNDRIGPLIGRVDTALEDGRDLPSAVRELRAALEAHLRHEATGVLPLAESVLAAEEWEAFAVEAGRRCEARTPTFVPWVVDGIPPIERSRFLAALPAPLRDLNRVTWEPRYRKRRLWSG</sequence>
<evidence type="ECO:0000313" key="3">
    <source>
        <dbReference type="Proteomes" id="UP000262882"/>
    </source>
</evidence>
<accession>A0A372GFH7</accession>
<evidence type="ECO:0000313" key="2">
    <source>
        <dbReference type="EMBL" id="RFS83829.1"/>
    </source>
</evidence>